<evidence type="ECO:0000259" key="7">
    <source>
        <dbReference type="PROSITE" id="PS51462"/>
    </source>
</evidence>
<evidence type="ECO:0000256" key="5">
    <source>
        <dbReference type="PIRSR" id="PIRSR037599-3"/>
    </source>
</evidence>
<feature type="domain" description="Nudix hydrolase" evidence="7">
    <location>
        <begin position="13"/>
        <end position="153"/>
    </location>
</feature>
<dbReference type="NCBIfam" id="NF011963">
    <property type="entry name" value="PRK15434.1"/>
    <property type="match status" value="1"/>
</dbReference>
<evidence type="ECO:0000256" key="4">
    <source>
        <dbReference type="PIRSR" id="PIRSR037599-1"/>
    </source>
</evidence>
<dbReference type="GO" id="GO:0008727">
    <property type="term" value="F:GDP-mannose mannosyl hydrolase activity"/>
    <property type="evidence" value="ECO:0007669"/>
    <property type="project" value="InterPro"/>
</dbReference>
<sequence length="165" mass="19411">MLLDYEELVTVVRSAPLISIDLIIENEYGEFLLGKRCNRPAQGYWFVPGGRIYKDETFKQAFCRITEKEIGVKIDIKQSIFYGVWQHFYKDNFSTENFSTHYVVIAFKIKLLLSNIPLPKLQHDEWKWFSPELALTCNEVHENTRAYFRTDNNFVGLNEKEACDV</sequence>
<keyword evidence="3 5" id="KW-0460">Magnesium</keyword>
<dbReference type="SUPFAM" id="SSF55811">
    <property type="entry name" value="Nudix"/>
    <property type="match status" value="1"/>
</dbReference>
<dbReference type="PANTHER" id="PTHR43046:SF12">
    <property type="entry name" value="GDP-MANNOSE MANNOSYL HYDROLASE"/>
    <property type="match status" value="1"/>
</dbReference>
<dbReference type="PIRSF" id="PIRSF037599">
    <property type="entry name" value="GDPMH"/>
    <property type="match status" value="1"/>
</dbReference>
<dbReference type="PROSITE" id="PS51462">
    <property type="entry name" value="NUDIX"/>
    <property type="match status" value="1"/>
</dbReference>
<feature type="site" description="Critical for catalysis" evidence="4">
    <location>
        <position position="123"/>
    </location>
</feature>
<accession>A0A5A4U5C0</accession>
<evidence type="ECO:0000256" key="1">
    <source>
        <dbReference type="ARBA" id="ARBA00022723"/>
    </source>
</evidence>
<dbReference type="CDD" id="cd03430">
    <property type="entry name" value="NUDIX_GDPMH_NudD"/>
    <property type="match status" value="1"/>
</dbReference>
<dbReference type="EMBL" id="LC494306">
    <property type="protein sequence ID" value="BBM62234.1"/>
    <property type="molecule type" value="Genomic_DNA"/>
</dbReference>
<dbReference type="RefSeq" id="WP_059276131.1">
    <property type="nucleotide sequence ID" value="NZ_BBVO01000002.1"/>
</dbReference>
<organism evidence="9">
    <name type="scientific">Escherichia albertii</name>
    <dbReference type="NCBI Taxonomy" id="208962"/>
    <lineage>
        <taxon>Bacteria</taxon>
        <taxon>Pseudomonadati</taxon>
        <taxon>Pseudomonadota</taxon>
        <taxon>Gammaproteobacteria</taxon>
        <taxon>Enterobacterales</taxon>
        <taxon>Enterobacteriaceae</taxon>
        <taxon>Escherichia</taxon>
    </lineage>
</organism>
<feature type="binding site" evidence="5">
    <location>
        <position position="49"/>
    </location>
    <ligand>
        <name>Mg(2+)</name>
        <dbReference type="ChEBI" id="CHEBI:18420"/>
    </ligand>
</feature>
<evidence type="ECO:0000256" key="3">
    <source>
        <dbReference type="ARBA" id="ARBA00022842"/>
    </source>
</evidence>
<evidence type="ECO:0000256" key="6">
    <source>
        <dbReference type="PIRSR" id="PIRSR037599-4"/>
    </source>
</evidence>
<comment type="cofactor">
    <cofactor evidence="5">
        <name>Mg(2+)</name>
        <dbReference type="ChEBI" id="CHEBI:18420"/>
    </cofactor>
    <text evidence="5">Binds 1 Mg(2+) ion per subunit.</text>
</comment>
<evidence type="ECO:0000313" key="9">
    <source>
        <dbReference type="EMBL" id="BBM62256.1"/>
    </source>
</evidence>
<feature type="short sequence motif" description="Nudix box" evidence="6">
    <location>
        <begin position="50"/>
        <end position="71"/>
    </location>
</feature>
<evidence type="ECO:0000256" key="2">
    <source>
        <dbReference type="ARBA" id="ARBA00022801"/>
    </source>
</evidence>
<feature type="binding site" evidence="5">
    <location>
        <position position="122"/>
    </location>
    <ligand>
        <name>Mg(2+)</name>
        <dbReference type="ChEBI" id="CHEBI:18420"/>
    </ligand>
</feature>
<dbReference type="AlphaFoldDB" id="A0A5A4U5C0"/>
<feature type="binding site" evidence="5">
    <location>
        <position position="69"/>
    </location>
    <ligand>
        <name>Mg(2+)</name>
        <dbReference type="ChEBI" id="CHEBI:18420"/>
    </ligand>
</feature>
<protein>
    <submittedName>
        <fullName evidence="9">GDP-mannose mannosyl hydrolase</fullName>
    </submittedName>
</protein>
<evidence type="ECO:0000313" key="8">
    <source>
        <dbReference type="EMBL" id="BBM62234.1"/>
    </source>
</evidence>
<dbReference type="PANTHER" id="PTHR43046">
    <property type="entry name" value="GDP-MANNOSE MANNOSYL HYDROLASE"/>
    <property type="match status" value="1"/>
</dbReference>
<dbReference type="InterPro" id="IPR033715">
    <property type="entry name" value="GDPMH"/>
</dbReference>
<dbReference type="InterPro" id="IPR015797">
    <property type="entry name" value="NUDIX_hydrolase-like_dom_sf"/>
</dbReference>
<keyword evidence="2 9" id="KW-0378">Hydrolase</keyword>
<dbReference type="EMBL" id="LC494307">
    <property type="protein sequence ID" value="BBM62256.1"/>
    <property type="molecule type" value="Genomic_DNA"/>
</dbReference>
<dbReference type="Gene3D" id="3.90.79.10">
    <property type="entry name" value="Nucleoside Triphosphate Pyrophosphohydrolase"/>
    <property type="match status" value="1"/>
</dbReference>
<name>A0A5A4U5C0_ESCAL</name>
<keyword evidence="1 5" id="KW-0479">Metal-binding</keyword>
<reference evidence="9" key="1">
    <citation type="submission" date="2019-07" db="EMBL/GenBank/DDBJ databases">
        <title>Overview of O-antigen diversity of Escherichia albertii, an emerging enteropathogen; genetic structure, serology, and development of O-genotyping method.</title>
        <authorList>
            <person name="Ooka T."/>
            <person name="Seto K."/>
            <person name="Ogura Y."/>
            <person name="Iguchi A."/>
            <person name="Imura N."/>
            <person name="Honda M."/>
            <person name="Etoh Y."/>
            <person name="Ikeda T."/>
            <person name="Sugitani W."/>
            <person name="Konno T."/>
            <person name="Kawano K."/>
            <person name="Kudo Y."/>
            <person name="Murakami K."/>
            <person name="Hayashi T."/>
            <person name="Nishi J."/>
        </authorList>
    </citation>
    <scope>NUCLEOTIDE SEQUENCE</scope>
    <source>
        <strain evidence="9">NIAH_Bird 26</strain>
        <strain evidence="8">NIAH_Bird 5</strain>
    </source>
</reference>
<proteinExistence type="predicted"/>
<dbReference type="Pfam" id="PF00293">
    <property type="entry name" value="NUDIX"/>
    <property type="match status" value="1"/>
</dbReference>
<dbReference type="InterPro" id="IPR000086">
    <property type="entry name" value="NUDIX_hydrolase_dom"/>
</dbReference>
<dbReference type="GO" id="GO:0046872">
    <property type="term" value="F:metal ion binding"/>
    <property type="evidence" value="ECO:0007669"/>
    <property type="project" value="UniProtKB-KW"/>
</dbReference>